<comment type="caution">
    <text evidence="5">The sequence shown here is derived from an EMBL/GenBank/DDBJ whole genome shotgun (WGS) entry which is preliminary data.</text>
</comment>
<name>A0ABP3JPG0_9BACI</name>
<reference evidence="6" key="1">
    <citation type="journal article" date="2019" name="Int. J. Syst. Evol. Microbiol.">
        <title>The Global Catalogue of Microorganisms (GCM) 10K type strain sequencing project: providing services to taxonomists for standard genome sequencing and annotation.</title>
        <authorList>
            <consortium name="The Broad Institute Genomics Platform"/>
            <consortium name="The Broad Institute Genome Sequencing Center for Infectious Disease"/>
            <person name="Wu L."/>
            <person name="Ma J."/>
        </authorList>
    </citation>
    <scope>NUCLEOTIDE SEQUENCE [LARGE SCALE GENOMIC DNA]</scope>
    <source>
        <strain evidence="6">JCM 14193</strain>
    </source>
</reference>
<dbReference type="InterPro" id="IPR023158">
    <property type="entry name" value="YerB-like_sf"/>
</dbReference>
<keyword evidence="6" id="KW-1185">Reference proteome</keyword>
<evidence type="ECO:0000313" key="6">
    <source>
        <dbReference type="Proteomes" id="UP001500740"/>
    </source>
</evidence>
<organism evidence="5 6">
    <name type="scientific">Alkalibacillus silvisoli</name>
    <dbReference type="NCBI Taxonomy" id="392823"/>
    <lineage>
        <taxon>Bacteria</taxon>
        <taxon>Bacillati</taxon>
        <taxon>Bacillota</taxon>
        <taxon>Bacilli</taxon>
        <taxon>Bacillales</taxon>
        <taxon>Bacillaceae</taxon>
        <taxon>Alkalibacillus</taxon>
    </lineage>
</organism>
<feature type="domain" description="DUF3048" evidence="4">
    <location>
        <begin position="224"/>
        <end position="332"/>
    </location>
</feature>
<evidence type="ECO:0000256" key="1">
    <source>
        <dbReference type="SAM" id="MobiDB-lite"/>
    </source>
</evidence>
<dbReference type="SUPFAM" id="SSF159774">
    <property type="entry name" value="YerB-like"/>
    <property type="match status" value="1"/>
</dbReference>
<dbReference type="Pfam" id="PF17479">
    <property type="entry name" value="DUF3048_C"/>
    <property type="match status" value="1"/>
</dbReference>
<dbReference type="InterPro" id="IPR021416">
    <property type="entry name" value="DUF3048_N"/>
</dbReference>
<evidence type="ECO:0000313" key="5">
    <source>
        <dbReference type="EMBL" id="GAA0460236.1"/>
    </source>
</evidence>
<dbReference type="EMBL" id="BAAACZ010000010">
    <property type="protein sequence ID" value="GAA0460236.1"/>
    <property type="molecule type" value="Genomic_DNA"/>
</dbReference>
<sequence length="348" mass="39541">MYKWLLTLGVALLLVLSACNGEDEEGLDEMPEEDNTEEEQTEEEYVEPEFTYPLTGEAADQELNRRALAVQINNHRTARQQTGLIHADIIYEFLAEGDITRLVALYHSHIPEVVGPVRSARSYYIETAKAHDAIYVYHGAADFIEQDLRAGWVTNLNGAYYDDDQFFFKRVNFRNSPHNSYVMLENAYEVATRNNIEVEQDHDSLKFMSSPEVEDITGEEAESVDVSYASNTNVSYEFDENEGGYLRSSDGEQTVDYETDEPVVVENVLIYETSHRVIDDEGRRDIDIQSGGDGYLLQQGTIKEIEWQTVNDIMVPTIDGEEVELVPGQTWVNVVPQSPGLHEIVTYE</sequence>
<feature type="chain" id="PRO_5046063330" evidence="2">
    <location>
        <begin position="22"/>
        <end position="348"/>
    </location>
</feature>
<dbReference type="Gene3D" id="3.50.90.10">
    <property type="entry name" value="YerB-like"/>
    <property type="match status" value="1"/>
</dbReference>
<evidence type="ECO:0000259" key="4">
    <source>
        <dbReference type="Pfam" id="PF17479"/>
    </source>
</evidence>
<feature type="domain" description="DUF3048" evidence="3">
    <location>
        <begin position="54"/>
        <end position="195"/>
    </location>
</feature>
<accession>A0ABP3JPG0</accession>
<keyword evidence="2" id="KW-0732">Signal</keyword>
<dbReference type="RefSeq" id="WP_343782762.1">
    <property type="nucleotide sequence ID" value="NZ_BAAACZ010000010.1"/>
</dbReference>
<evidence type="ECO:0000259" key="3">
    <source>
        <dbReference type="Pfam" id="PF11258"/>
    </source>
</evidence>
<dbReference type="PROSITE" id="PS51257">
    <property type="entry name" value="PROKAR_LIPOPROTEIN"/>
    <property type="match status" value="1"/>
</dbReference>
<feature type="signal peptide" evidence="2">
    <location>
        <begin position="1"/>
        <end position="21"/>
    </location>
</feature>
<dbReference type="Proteomes" id="UP001500740">
    <property type="component" value="Unassembled WGS sequence"/>
</dbReference>
<proteinExistence type="predicted"/>
<protein>
    <submittedName>
        <fullName evidence="5">DUF3048 domain-containing protein</fullName>
    </submittedName>
</protein>
<evidence type="ECO:0000256" key="2">
    <source>
        <dbReference type="SAM" id="SignalP"/>
    </source>
</evidence>
<dbReference type="Pfam" id="PF11258">
    <property type="entry name" value="DUF3048"/>
    <property type="match status" value="1"/>
</dbReference>
<dbReference type="InterPro" id="IPR035328">
    <property type="entry name" value="DUF3048_C"/>
</dbReference>
<feature type="region of interest" description="Disordered" evidence="1">
    <location>
        <begin position="23"/>
        <end position="47"/>
    </location>
</feature>
<gene>
    <name evidence="5" type="ORF">GCM10008935_14470</name>
</gene>